<evidence type="ECO:0000256" key="1">
    <source>
        <dbReference type="SAM" id="MobiDB-lite"/>
    </source>
</evidence>
<feature type="transmembrane region" description="Helical" evidence="2">
    <location>
        <begin position="173"/>
        <end position="200"/>
    </location>
</feature>
<dbReference type="Proteomes" id="UP001598673">
    <property type="component" value="Unassembled WGS sequence"/>
</dbReference>
<dbReference type="Pfam" id="PF07331">
    <property type="entry name" value="TctB"/>
    <property type="match status" value="1"/>
</dbReference>
<evidence type="ECO:0000259" key="3">
    <source>
        <dbReference type="Pfam" id="PF07331"/>
    </source>
</evidence>
<comment type="caution">
    <text evidence="4">The sequence shown here is derived from an EMBL/GenBank/DDBJ whole genome shotgun (WGS) entry which is preliminary data.</text>
</comment>
<dbReference type="InterPro" id="IPR009936">
    <property type="entry name" value="DUF1468"/>
</dbReference>
<feature type="transmembrane region" description="Helical" evidence="2">
    <location>
        <begin position="134"/>
        <end position="161"/>
    </location>
</feature>
<feature type="region of interest" description="Disordered" evidence="1">
    <location>
        <begin position="79"/>
        <end position="120"/>
    </location>
</feature>
<reference evidence="4 5" key="1">
    <citation type="submission" date="2024-09" db="EMBL/GenBank/DDBJ databases">
        <title>The Natural Products Discovery Center: Release of the First 8490 Sequenced Strains for Exploring Actinobacteria Biosynthetic Diversity.</title>
        <authorList>
            <person name="Kalkreuter E."/>
            <person name="Kautsar S.A."/>
            <person name="Yang D."/>
            <person name="Bader C.D."/>
            <person name="Teijaro C.N."/>
            <person name="Fluegel L."/>
            <person name="Davis C.M."/>
            <person name="Simpson J.R."/>
            <person name="Lauterbach L."/>
            <person name="Steele A.D."/>
            <person name="Gui C."/>
            <person name="Meng S."/>
            <person name="Li G."/>
            <person name="Viehrig K."/>
            <person name="Ye F."/>
            <person name="Su P."/>
            <person name="Kiefer A.F."/>
            <person name="Nichols A."/>
            <person name="Cepeda A.J."/>
            <person name="Yan W."/>
            <person name="Fan B."/>
            <person name="Jiang Y."/>
            <person name="Adhikari A."/>
            <person name="Zheng C.-J."/>
            <person name="Schuster L."/>
            <person name="Cowan T.M."/>
            <person name="Smanski M.J."/>
            <person name="Chevrette M.G."/>
            <person name="De Carvalho L.P.S."/>
            <person name="Shen B."/>
        </authorList>
    </citation>
    <scope>NUCLEOTIDE SEQUENCE [LARGE SCALE GENOMIC DNA]</scope>
    <source>
        <strain evidence="4 5">NPDC060353</strain>
    </source>
</reference>
<protein>
    <submittedName>
        <fullName evidence="4">Tripartite tricarboxylate transporter TctB family protein</fullName>
    </submittedName>
</protein>
<feature type="transmembrane region" description="Helical" evidence="2">
    <location>
        <begin position="53"/>
        <end position="71"/>
    </location>
</feature>
<keyword evidence="2" id="KW-0812">Transmembrane</keyword>
<feature type="domain" description="DUF1468" evidence="3">
    <location>
        <begin position="21"/>
        <end position="193"/>
    </location>
</feature>
<proteinExistence type="predicted"/>
<keyword evidence="2" id="KW-0472">Membrane</keyword>
<evidence type="ECO:0000256" key="2">
    <source>
        <dbReference type="SAM" id="Phobius"/>
    </source>
</evidence>
<sequence>MTTSTTQRPAARGRKPRGELIVAGTVAVIGVVVLTRTVTMDVPDNGAFLGPQFFPYVVAALLLVLSALLVLQHVRREPVDAGDTEPGDMDAGDTDDGDTEAGDGAAERRLGGPSESDAPPPIDWKPFGMVAATLVLHVVLLEPLGWLIAGAGLFFGVSYALGGRNVLRDIGVAFVMSAVAQLAFSAGLGMALPAGILGAVV</sequence>
<dbReference type="RefSeq" id="WP_258936448.1">
    <property type="nucleotide sequence ID" value="NZ_JANBBF010000009.1"/>
</dbReference>
<evidence type="ECO:0000313" key="5">
    <source>
        <dbReference type="Proteomes" id="UP001598673"/>
    </source>
</evidence>
<name>A0ABW6FWD3_9PSEU</name>
<accession>A0ABW6FWD3</accession>
<keyword evidence="5" id="KW-1185">Reference proteome</keyword>
<organism evidence="4 5">
    <name type="scientific">Prauserella salsuginis</name>
    <dbReference type="NCBI Taxonomy" id="387889"/>
    <lineage>
        <taxon>Bacteria</taxon>
        <taxon>Bacillati</taxon>
        <taxon>Actinomycetota</taxon>
        <taxon>Actinomycetes</taxon>
        <taxon>Pseudonocardiales</taxon>
        <taxon>Pseudonocardiaceae</taxon>
        <taxon>Prauserella</taxon>
        <taxon>Prauserella salsuginis group</taxon>
    </lineage>
</organism>
<evidence type="ECO:0000313" key="4">
    <source>
        <dbReference type="EMBL" id="MFD6791936.1"/>
    </source>
</evidence>
<feature type="transmembrane region" description="Helical" evidence="2">
    <location>
        <begin position="20"/>
        <end position="38"/>
    </location>
</feature>
<gene>
    <name evidence="4" type="ORF">ACFWGY_01205</name>
</gene>
<keyword evidence="2" id="KW-1133">Transmembrane helix</keyword>
<feature type="compositionally biased region" description="Acidic residues" evidence="1">
    <location>
        <begin position="80"/>
        <end position="101"/>
    </location>
</feature>
<dbReference type="EMBL" id="JBHXCV010000001">
    <property type="protein sequence ID" value="MFD6791936.1"/>
    <property type="molecule type" value="Genomic_DNA"/>
</dbReference>